<feature type="signal peptide" evidence="8">
    <location>
        <begin position="1"/>
        <end position="25"/>
    </location>
</feature>
<keyword evidence="7" id="KW-0449">Lipoprotein</keyword>
<accession>A0A9D1SQU9</accession>
<evidence type="ECO:0000256" key="8">
    <source>
        <dbReference type="SAM" id="SignalP"/>
    </source>
</evidence>
<dbReference type="Pfam" id="PF13416">
    <property type="entry name" value="SBP_bac_8"/>
    <property type="match status" value="2"/>
</dbReference>
<dbReference type="SUPFAM" id="SSF53850">
    <property type="entry name" value="Periplasmic binding protein-like II"/>
    <property type="match status" value="1"/>
</dbReference>
<evidence type="ECO:0000256" key="7">
    <source>
        <dbReference type="ARBA" id="ARBA00023288"/>
    </source>
</evidence>
<gene>
    <name evidence="9" type="ORF">IAC72_05385</name>
</gene>
<dbReference type="GO" id="GO:0042597">
    <property type="term" value="C:periplasmic space"/>
    <property type="evidence" value="ECO:0007669"/>
    <property type="project" value="UniProtKB-SubCell"/>
</dbReference>
<evidence type="ECO:0000256" key="1">
    <source>
        <dbReference type="ARBA" id="ARBA00004418"/>
    </source>
</evidence>
<evidence type="ECO:0000313" key="10">
    <source>
        <dbReference type="Proteomes" id="UP000886852"/>
    </source>
</evidence>
<reference evidence="9" key="1">
    <citation type="submission" date="2020-10" db="EMBL/GenBank/DDBJ databases">
        <authorList>
            <person name="Gilroy R."/>
        </authorList>
    </citation>
    <scope>NUCLEOTIDE SEQUENCE</scope>
    <source>
        <strain evidence="9">ChiHjej12B11-7776</strain>
    </source>
</reference>
<dbReference type="PROSITE" id="PS51257">
    <property type="entry name" value="PROKAR_LIPOPROTEIN"/>
    <property type="match status" value="1"/>
</dbReference>
<comment type="caution">
    <text evidence="9">The sequence shown here is derived from an EMBL/GenBank/DDBJ whole genome shotgun (WGS) entry which is preliminary data.</text>
</comment>
<keyword evidence="3" id="KW-1003">Cell membrane</keyword>
<organism evidence="9 10">
    <name type="scientific">Candidatus Fimimonas merdipullorum</name>
    <dbReference type="NCBI Taxonomy" id="2840822"/>
    <lineage>
        <taxon>Bacteria</taxon>
        <taxon>Pseudomonadati</taxon>
        <taxon>Myxococcota</taxon>
        <taxon>Myxococcia</taxon>
        <taxon>Myxococcales</taxon>
        <taxon>Cystobacterineae</taxon>
        <taxon>Myxococcaceae</taxon>
        <taxon>Myxococcaceae incertae sedis</taxon>
        <taxon>Candidatus Fimimonas</taxon>
    </lineage>
</organism>
<dbReference type="EMBL" id="DVOC01000094">
    <property type="protein sequence ID" value="HIU91421.1"/>
    <property type="molecule type" value="Genomic_DNA"/>
</dbReference>
<evidence type="ECO:0000256" key="6">
    <source>
        <dbReference type="ARBA" id="ARBA00023139"/>
    </source>
</evidence>
<evidence type="ECO:0000313" key="9">
    <source>
        <dbReference type="EMBL" id="HIU91421.1"/>
    </source>
</evidence>
<sequence length="620" mass="68965">MKKIARLVCLLLCVVLATALFTACAPEEKTDVVIDPDTGELRPSDTVAKVTFWFYGDNVERGVFESLVESFNKANKGIIEVEMVPRPADSYEDSVRTALSGNKLDVFYVGDSGYKSYAENGLLLDLTDYIESSKVYRVEDMWETVVTRYKYDVNTKLSATESGRYYGVPKDIGPTVIYYNETHFKEAGVTVISVDADDLDAYNDGAEDARGNTKSDVGIASDYTVKEKGYFVDSAGNKFFNNKIPMNWDETVELSTLVQNVQRQQGNDAAYGYFTEWWFNYGWTVGGDCIQYIPTSDSDYTGGYYDFTLMDPTPNYIVADDCAEGVTVHGTHYNAGEIISYTDKLGVEIVPEAGYDYSKEITAEVLALVESGDLLELPSQREAFTYFVCLGSKSGTTVDEYDGVIYTGYGITPQPASIGTDAGKVQEFTSGNISMLVDGRWDVTRFREEMEDEWDVAPLPMYKEYYEQGDAIPAGKEVGDVKVHGVEAGHSGSVGLCINKKSQVPAASWKFIEYIGGTEGQTLQAQAGFAIPLQIDLANSEVFLQSDKDPKNAEVFIRAAKIEKAGDWWYLSDKKWIDDWAGVLNGPVRNGDKTMSEFEQSYEYTTTYTKLLDYTKVFGE</sequence>
<protein>
    <submittedName>
        <fullName evidence="9">Extracellular solute-binding protein</fullName>
    </submittedName>
</protein>
<evidence type="ECO:0000256" key="4">
    <source>
        <dbReference type="ARBA" id="ARBA00022729"/>
    </source>
</evidence>
<evidence type="ECO:0000256" key="3">
    <source>
        <dbReference type="ARBA" id="ARBA00022475"/>
    </source>
</evidence>
<dbReference type="InterPro" id="IPR050490">
    <property type="entry name" value="Bact_solute-bd_prot1"/>
</dbReference>
<dbReference type="AlphaFoldDB" id="A0A9D1SQU9"/>
<feature type="chain" id="PRO_5038602500" evidence="8">
    <location>
        <begin position="26"/>
        <end position="620"/>
    </location>
</feature>
<name>A0A9D1SQU9_9BACT</name>
<keyword evidence="5" id="KW-0472">Membrane</keyword>
<comment type="subcellular location">
    <subcellularLocation>
        <location evidence="1">Periplasm</location>
    </subcellularLocation>
</comment>
<proteinExistence type="inferred from homology"/>
<dbReference type="Proteomes" id="UP000886852">
    <property type="component" value="Unassembled WGS sequence"/>
</dbReference>
<dbReference type="PANTHER" id="PTHR43649">
    <property type="entry name" value="ARABINOSE-BINDING PROTEIN-RELATED"/>
    <property type="match status" value="1"/>
</dbReference>
<reference evidence="9" key="2">
    <citation type="journal article" date="2021" name="PeerJ">
        <title>Extensive microbial diversity within the chicken gut microbiome revealed by metagenomics and culture.</title>
        <authorList>
            <person name="Gilroy R."/>
            <person name="Ravi A."/>
            <person name="Getino M."/>
            <person name="Pursley I."/>
            <person name="Horton D.L."/>
            <person name="Alikhan N.F."/>
            <person name="Baker D."/>
            <person name="Gharbi K."/>
            <person name="Hall N."/>
            <person name="Watson M."/>
            <person name="Adriaenssens E.M."/>
            <person name="Foster-Nyarko E."/>
            <person name="Jarju S."/>
            <person name="Secka A."/>
            <person name="Antonio M."/>
            <person name="Oren A."/>
            <person name="Chaudhuri R.R."/>
            <person name="La Ragione R."/>
            <person name="Hildebrand F."/>
            <person name="Pallen M.J."/>
        </authorList>
    </citation>
    <scope>NUCLEOTIDE SEQUENCE</scope>
    <source>
        <strain evidence="9">ChiHjej12B11-7776</strain>
    </source>
</reference>
<keyword evidence="4 8" id="KW-0732">Signal</keyword>
<dbReference type="Gene3D" id="3.40.190.10">
    <property type="entry name" value="Periplasmic binding protein-like II"/>
    <property type="match status" value="2"/>
</dbReference>
<evidence type="ECO:0000256" key="5">
    <source>
        <dbReference type="ARBA" id="ARBA00023136"/>
    </source>
</evidence>
<comment type="similarity">
    <text evidence="2">Belongs to the bacterial solute-binding protein 1 family.</text>
</comment>
<dbReference type="InterPro" id="IPR006059">
    <property type="entry name" value="SBP"/>
</dbReference>
<dbReference type="PANTHER" id="PTHR43649:SF33">
    <property type="entry name" value="POLYGALACTURONAN_RHAMNOGALACTURONAN-BINDING PROTEIN YTCQ"/>
    <property type="match status" value="1"/>
</dbReference>
<keyword evidence="6" id="KW-0564">Palmitate</keyword>
<evidence type="ECO:0000256" key="2">
    <source>
        <dbReference type="ARBA" id="ARBA00008520"/>
    </source>
</evidence>